<evidence type="ECO:0000313" key="2">
    <source>
        <dbReference type="Proteomes" id="UP000009309"/>
    </source>
</evidence>
<dbReference type="SUPFAM" id="SSF141694">
    <property type="entry name" value="AF2212/PG0164-like"/>
    <property type="match status" value="1"/>
</dbReference>
<dbReference type="Gene3D" id="2.40.30.100">
    <property type="entry name" value="AF2212/PG0164-like"/>
    <property type="match status" value="1"/>
</dbReference>
<gene>
    <name evidence="1" type="ORF">BN8_04601</name>
</gene>
<dbReference type="InterPro" id="IPR015018">
    <property type="entry name" value="DUF1905"/>
</dbReference>
<dbReference type="STRING" id="1185876.BN8_04601"/>
<name>I2GN69_9BACT</name>
<dbReference type="OrthoDB" id="9800461at2"/>
<dbReference type="Pfam" id="PF08922">
    <property type="entry name" value="DUF1905"/>
    <property type="match status" value="1"/>
</dbReference>
<dbReference type="EMBL" id="CAIT01000009">
    <property type="protein sequence ID" value="CCH55347.1"/>
    <property type="molecule type" value="Genomic_DNA"/>
</dbReference>
<sequence>MHTFTAILQRFEEKGEKTGWTYLEIPIDITATLKPGQKTSFRVKGCLDNFAIKQIALIPMGDGQFIMPVNAVMRRGIRKEEGASVRVELAVDDSPIELSADLMACLDDEPAALSFFNGLSKGHQTYFSKWIEDAKTVETKTKRITQAVTGLSMGMGYPEMIRYYKSRK</sequence>
<dbReference type="InterPro" id="IPR037079">
    <property type="entry name" value="AF2212/PG0164-like_sf"/>
</dbReference>
<keyword evidence="2" id="KW-1185">Reference proteome</keyword>
<evidence type="ECO:0008006" key="3">
    <source>
        <dbReference type="Google" id="ProtNLM"/>
    </source>
</evidence>
<dbReference type="eggNOG" id="COG4430">
    <property type="taxonomic scope" value="Bacteria"/>
</dbReference>
<dbReference type="Pfam" id="PF13376">
    <property type="entry name" value="OmdA"/>
    <property type="match status" value="1"/>
</dbReference>
<protein>
    <recommendedName>
        <fullName evidence="3">DUF1905 domain-containing protein</fullName>
    </recommendedName>
</protein>
<dbReference type="Proteomes" id="UP000009309">
    <property type="component" value="Unassembled WGS sequence"/>
</dbReference>
<proteinExistence type="predicted"/>
<accession>I2GN69</accession>
<comment type="caution">
    <text evidence="1">The sequence shown here is derived from an EMBL/GenBank/DDBJ whole genome shotgun (WGS) entry which is preliminary data.</text>
</comment>
<reference evidence="1 2" key="1">
    <citation type="journal article" date="2012" name="J. Bacteriol.">
        <title>Genome Sequence of the Filamentous Bacterium Fibrisoma limi BUZ 3T.</title>
        <authorList>
            <person name="Filippini M."/>
            <person name="Qi W."/>
            <person name="Jaenicke S."/>
            <person name="Goesmann A."/>
            <person name="Smits T.H."/>
            <person name="Bagheri H.C."/>
        </authorList>
    </citation>
    <scope>NUCLEOTIDE SEQUENCE [LARGE SCALE GENOMIC DNA]</scope>
    <source>
        <strain evidence="2">BUZ 3T</strain>
    </source>
</reference>
<dbReference type="AlphaFoldDB" id="I2GN69"/>
<organism evidence="1 2">
    <name type="scientific">Fibrisoma limi BUZ 3</name>
    <dbReference type="NCBI Taxonomy" id="1185876"/>
    <lineage>
        <taxon>Bacteria</taxon>
        <taxon>Pseudomonadati</taxon>
        <taxon>Bacteroidota</taxon>
        <taxon>Cytophagia</taxon>
        <taxon>Cytophagales</taxon>
        <taxon>Spirosomataceae</taxon>
        <taxon>Fibrisoma</taxon>
    </lineage>
</organism>
<evidence type="ECO:0000313" key="1">
    <source>
        <dbReference type="EMBL" id="CCH55347.1"/>
    </source>
</evidence>
<dbReference type="RefSeq" id="WP_009283915.1">
    <property type="nucleotide sequence ID" value="NZ_CAIT01000009.1"/>
</dbReference>